<accession>V6TNY7</accession>
<comment type="caution">
    <text evidence="1">The sequence shown here is derived from an EMBL/GenBank/DDBJ whole genome shotgun (WGS) entry which is preliminary data.</text>
</comment>
<evidence type="ECO:0000313" key="1">
    <source>
        <dbReference type="EMBL" id="ESU38700.1"/>
    </source>
</evidence>
<reference evidence="1 2" key="2">
    <citation type="journal article" date="2013" name="Genome Biol. Evol.">
        <title>Genome sequencing of Giardia lamblia genotypes A2 and B isolates (DH and GS) and comparative analysis with the genomes of genotypes A1 and E (WB and Pig).</title>
        <authorList>
            <person name="Adam R.D."/>
            <person name="Dahlstrom E.W."/>
            <person name="Martens C.A."/>
            <person name="Bruno D.P."/>
            <person name="Barbian K.D."/>
            <person name="Ricklefs S.M."/>
            <person name="Hernandez M.M."/>
            <person name="Narla N.P."/>
            <person name="Patel R.B."/>
            <person name="Porcella S.F."/>
            <person name="Nash T.E."/>
        </authorList>
    </citation>
    <scope>NUCLEOTIDE SEQUENCE [LARGE SCALE GENOMIC DNA]</scope>
    <source>
        <strain evidence="1 2">DH</strain>
    </source>
</reference>
<dbReference type="AlphaFoldDB" id="V6TNY7"/>
<protein>
    <submittedName>
        <fullName evidence="1">Uncharacterized protein</fullName>
    </submittedName>
</protein>
<feature type="non-terminal residue" evidence="1">
    <location>
        <position position="1"/>
    </location>
</feature>
<name>V6TNY7_GIAIN</name>
<dbReference type="VEuPathDB" id="GiardiaDB:GL50581_3667"/>
<proteinExistence type="predicted"/>
<evidence type="ECO:0000313" key="2">
    <source>
        <dbReference type="Proteomes" id="UP000018320"/>
    </source>
</evidence>
<dbReference type="VEuPathDB" id="GiardiaDB:QR46_2180"/>
<gene>
    <name evidence="1" type="ORF">DHA2_150028</name>
</gene>
<sequence length="871" mass="97706">VNLKINHLLGLTMDTMFPGALSSLSVDFETAETEFEIKLEQFVMGLNRDTADLQQASFLVRASGYEHKLPVVFSRKVCALALQLKEKNLGNAREIILQFLKNVVISSTYIPRLEHAALGYLERCISSFGIYVYSAKEAIVQLLVDVLLGVYNLPGRAPHDLLIHKIPHKVAWGIVGAISMVSFETDDDMSALATGIRLSLQAYKKDAPLTKTRLNQLVMLFRVSLEVENLFKIQSSLYCSPTIFSQVYGDIFFSAQKDPLVRLVQDDVTAIQGYVELLVIPSTNIAHLVHLCREISLASVSDEDLPSLVRDRDTNQELGCTTIAALCAFYKQVIFSGHQVGKEVLENIRIAANKQLAKGPLYEFLSPVADIRSILPFLFLNHPPTFLIDMIELSLSLTYRNILRVLRDPLSDQNEVDDAETSAGQLIGLLVQAIIQLGGSFVIECAEAKQLAERCLERVGRVLAIIFDQWQRHKESEALVKTHALQTLHRQADMIAFMLGTEIDLLEALKLLCKGNMLATDKLLQCIQELRLCYRAMIDDNSTSDTPLSLVCPYVTLVRHRSESSTGVFPMIRYELLTSNAMLCISTLYTARLEEVFRGRNILIDTGSRVIFEYALNSFSVNISTYTIVMLLLLFLQSADFEPPLRFNKFVSKFFTSFAMESTLSSRVLITRLILGLVFDVPFICLSKTGHSVSIKQVDYTDGFITSFTDISGILNCSTISEIGIRGDSIDRLATLFVYANPYVTDVLKVLIEQGFDLYDPERHLINMHFSEYIFQSDPHSQPGILSQYNSDSFADVHTPQSRKYIAQHHLSLKAAIAQCVKRSKSSLLEIHSEISRKWSIELDTLKIILGELVDTGVLEIGEQGLYTFEI</sequence>
<dbReference type="Proteomes" id="UP000018320">
    <property type="component" value="Unassembled WGS sequence"/>
</dbReference>
<dbReference type="EMBL" id="AHGT01000010">
    <property type="protein sequence ID" value="ESU38700.1"/>
    <property type="molecule type" value="Genomic_DNA"/>
</dbReference>
<reference evidence="2" key="1">
    <citation type="submission" date="2012-02" db="EMBL/GenBank/DDBJ databases">
        <title>Genome sequencing of Giardia lamblia Genotypes A2 and B isolates (DH and GS) and comparative analysis with the genomes of Genotypes A1 and E (WB and Pig).</title>
        <authorList>
            <person name="Adam R."/>
            <person name="Dahlstrom E."/>
            <person name="Martens C."/>
            <person name="Bruno D."/>
            <person name="Barbian K."/>
            <person name="Porcella S.F."/>
            <person name="Nash T."/>
        </authorList>
    </citation>
    <scope>NUCLEOTIDE SEQUENCE</scope>
    <source>
        <strain evidence="2">DH</strain>
    </source>
</reference>
<dbReference type="VEuPathDB" id="GiardiaDB:GL50803_0016135"/>
<organism evidence="1 2">
    <name type="scientific">Giardia intestinalis</name>
    <name type="common">Giardia lamblia</name>
    <dbReference type="NCBI Taxonomy" id="5741"/>
    <lineage>
        <taxon>Eukaryota</taxon>
        <taxon>Metamonada</taxon>
        <taxon>Diplomonadida</taxon>
        <taxon>Hexamitidae</taxon>
        <taxon>Giardiinae</taxon>
        <taxon>Giardia</taxon>
    </lineage>
</organism>
<dbReference type="VEuPathDB" id="GiardiaDB:DHA2_150028"/>